<keyword evidence="3" id="KW-1185">Reference proteome</keyword>
<dbReference type="EMBL" id="UZAF01001807">
    <property type="protein sequence ID" value="VDO09293.1"/>
    <property type="molecule type" value="Genomic_DNA"/>
</dbReference>
<reference evidence="2 3" key="2">
    <citation type="submission" date="2018-11" db="EMBL/GenBank/DDBJ databases">
        <authorList>
            <consortium name="Pathogen Informatics"/>
        </authorList>
    </citation>
    <scope>NUCLEOTIDE SEQUENCE [LARGE SCALE GENOMIC DNA]</scope>
    <source>
        <strain evidence="2 3">MHpl1</strain>
    </source>
</reference>
<evidence type="ECO:0000313" key="2">
    <source>
        <dbReference type="EMBL" id="VDO09293.1"/>
    </source>
</evidence>
<dbReference type="OrthoDB" id="5903133at2759"/>
<proteinExistence type="predicted"/>
<gene>
    <name evidence="2" type="ORF">HPLM_LOCUS1389</name>
</gene>
<reference evidence="4" key="1">
    <citation type="submission" date="2017-02" db="UniProtKB">
        <authorList>
            <consortium name="WormBaseParasite"/>
        </authorList>
    </citation>
    <scope>IDENTIFICATION</scope>
</reference>
<feature type="region of interest" description="Disordered" evidence="1">
    <location>
        <begin position="18"/>
        <end position="51"/>
    </location>
</feature>
<evidence type="ECO:0000256" key="1">
    <source>
        <dbReference type="SAM" id="MobiDB-lite"/>
    </source>
</evidence>
<accession>A0A0N4VVS2</accession>
<sequence length="101" mass="11210">MKELKRLLEIKTREVKRLGDSEDRGRKVEGTGGNGLSANKGERTSGTGCDDADALESKLKQRIAQLVKQIAPKKRPDETTRSNKPQPRLLDALTHSDCRDP</sequence>
<dbReference type="WBParaSite" id="HPLM_0000139201-mRNA-1">
    <property type="protein sequence ID" value="HPLM_0000139201-mRNA-1"/>
    <property type="gene ID" value="HPLM_0000139201"/>
</dbReference>
<feature type="compositionally biased region" description="Basic and acidic residues" evidence="1">
    <location>
        <begin position="18"/>
        <end position="29"/>
    </location>
</feature>
<dbReference type="AlphaFoldDB" id="A0A0N4VVS2"/>
<feature type="region of interest" description="Disordered" evidence="1">
    <location>
        <begin position="67"/>
        <end position="101"/>
    </location>
</feature>
<evidence type="ECO:0000313" key="3">
    <source>
        <dbReference type="Proteomes" id="UP000268014"/>
    </source>
</evidence>
<protein>
    <submittedName>
        <fullName evidence="4">WH2 domain-containing protein</fullName>
    </submittedName>
</protein>
<evidence type="ECO:0000313" key="4">
    <source>
        <dbReference type="WBParaSite" id="HPLM_0000139201-mRNA-1"/>
    </source>
</evidence>
<organism evidence="4">
    <name type="scientific">Haemonchus placei</name>
    <name type="common">Barber's pole worm</name>
    <dbReference type="NCBI Taxonomy" id="6290"/>
    <lineage>
        <taxon>Eukaryota</taxon>
        <taxon>Metazoa</taxon>
        <taxon>Ecdysozoa</taxon>
        <taxon>Nematoda</taxon>
        <taxon>Chromadorea</taxon>
        <taxon>Rhabditida</taxon>
        <taxon>Rhabditina</taxon>
        <taxon>Rhabditomorpha</taxon>
        <taxon>Strongyloidea</taxon>
        <taxon>Trichostrongylidae</taxon>
        <taxon>Haemonchus</taxon>
    </lineage>
</organism>
<name>A0A0N4VVS2_HAEPC</name>
<dbReference type="Proteomes" id="UP000268014">
    <property type="component" value="Unassembled WGS sequence"/>
</dbReference>